<evidence type="ECO:0000256" key="1">
    <source>
        <dbReference type="SAM" id="MobiDB-lite"/>
    </source>
</evidence>
<protein>
    <submittedName>
        <fullName evidence="2">Uncharacterized protein</fullName>
    </submittedName>
</protein>
<keyword evidence="3" id="KW-1185">Reference proteome</keyword>
<sequence length="87" mass="8929">MTSGRAAAGPQETGRSPTPPHAHESIPCHYRLPRLRGRRLAQQGDHACSPGRRGVPAGAAAVIAGGAVAYAAKGIAGLQPNDRPCKQ</sequence>
<dbReference type="Proteomes" id="UP000619244">
    <property type="component" value="Unassembled WGS sequence"/>
</dbReference>
<evidence type="ECO:0000313" key="3">
    <source>
        <dbReference type="Proteomes" id="UP000619244"/>
    </source>
</evidence>
<reference evidence="2" key="1">
    <citation type="journal article" date="2014" name="Int. J. Syst. Evol. Microbiol.">
        <title>Complete genome sequence of Corynebacterium casei LMG S-19264T (=DSM 44701T), isolated from a smear-ripened cheese.</title>
        <authorList>
            <consortium name="US DOE Joint Genome Institute (JGI-PGF)"/>
            <person name="Walter F."/>
            <person name="Albersmeier A."/>
            <person name="Kalinowski J."/>
            <person name="Ruckert C."/>
        </authorList>
    </citation>
    <scope>NUCLEOTIDE SEQUENCE</scope>
    <source>
        <strain evidence="2">JCM 4790</strain>
    </source>
</reference>
<gene>
    <name evidence="2" type="ORF">GCM10010358_23920</name>
</gene>
<comment type="caution">
    <text evidence="2">The sequence shown here is derived from an EMBL/GenBank/DDBJ whole genome shotgun (WGS) entry which is preliminary data.</text>
</comment>
<evidence type="ECO:0000313" key="2">
    <source>
        <dbReference type="EMBL" id="GGX68796.1"/>
    </source>
</evidence>
<name>A0A918NFD4_9ACTN</name>
<dbReference type="EMBL" id="BMVU01000008">
    <property type="protein sequence ID" value="GGX68796.1"/>
    <property type="molecule type" value="Genomic_DNA"/>
</dbReference>
<organism evidence="2 3">
    <name type="scientific">Streptomyces minutiscleroticus</name>
    <dbReference type="NCBI Taxonomy" id="68238"/>
    <lineage>
        <taxon>Bacteria</taxon>
        <taxon>Bacillati</taxon>
        <taxon>Actinomycetota</taxon>
        <taxon>Actinomycetes</taxon>
        <taxon>Kitasatosporales</taxon>
        <taxon>Streptomycetaceae</taxon>
        <taxon>Streptomyces</taxon>
    </lineage>
</organism>
<reference evidence="2" key="2">
    <citation type="submission" date="2020-09" db="EMBL/GenBank/DDBJ databases">
        <authorList>
            <person name="Sun Q."/>
            <person name="Ohkuma M."/>
        </authorList>
    </citation>
    <scope>NUCLEOTIDE SEQUENCE</scope>
    <source>
        <strain evidence="2">JCM 4790</strain>
    </source>
</reference>
<accession>A0A918NFD4</accession>
<dbReference type="AlphaFoldDB" id="A0A918NFD4"/>
<proteinExistence type="predicted"/>
<feature type="region of interest" description="Disordered" evidence="1">
    <location>
        <begin position="1"/>
        <end position="26"/>
    </location>
</feature>